<dbReference type="EMBL" id="JABSNO010000013">
    <property type="protein sequence ID" value="NRS92873.1"/>
    <property type="molecule type" value="Genomic_DNA"/>
</dbReference>
<evidence type="ECO:0000313" key="3">
    <source>
        <dbReference type="Proteomes" id="UP000610746"/>
    </source>
</evidence>
<keyword evidence="3" id="KW-1185">Reference proteome</keyword>
<dbReference type="Pfam" id="PF13584">
    <property type="entry name" value="BatD"/>
    <property type="match status" value="1"/>
</dbReference>
<proteinExistence type="predicted"/>
<reference evidence="2" key="1">
    <citation type="submission" date="2020-05" db="EMBL/GenBank/DDBJ databases">
        <title>Genomic Encyclopedia of Type Strains, Phase IV (KMG-V): Genome sequencing to study the core and pangenomes of soil and plant-associated prokaryotes.</title>
        <authorList>
            <person name="Whitman W."/>
        </authorList>
    </citation>
    <scope>NUCLEOTIDE SEQUENCE</scope>
    <source>
        <strain evidence="2">16F</strain>
    </source>
</reference>
<dbReference type="InterPro" id="IPR025738">
    <property type="entry name" value="BatD"/>
</dbReference>
<keyword evidence="1" id="KW-0812">Transmembrane</keyword>
<gene>
    <name evidence="2" type="ORF">HNQ03_001954</name>
</gene>
<keyword evidence="1" id="KW-1133">Transmembrane helix</keyword>
<feature type="transmembrane region" description="Helical" evidence="1">
    <location>
        <begin position="152"/>
        <end position="174"/>
    </location>
</feature>
<sequence>MFRNTNITKFTIVSFILFFQLFSSQTLGSRLDKNTLALGEVGTFTINISNLNGKAVQIAPKNELLPFHFEEIKDSISTTSEFYERTITFAVFEEGKYTIPAVNVKVGGEIYNTIPYEIEVINTAKKDDQISDIMNNKKVDLQFTDYWEMYKWYVLAGLAIIASIFAIIFIIKYAKKQKSSPKITTNLTLKELNALQKKKYIENNEFRSFYVEFIDITRNFIATQYHIPANVLLTDDLINLMKKTNSISPENEKALEDIFLRGDLVKFAKTFPDQAVMQQDFEIVKLFVQNSTKDLELDTLRNGV</sequence>
<dbReference type="RefSeq" id="WP_194305179.1">
    <property type="nucleotide sequence ID" value="NZ_JABSNO010000013.1"/>
</dbReference>
<dbReference type="AlphaFoldDB" id="A0A8J8G814"/>
<name>A0A8J8G814_9FLAO</name>
<keyword evidence="1" id="KW-0472">Membrane</keyword>
<dbReference type="Proteomes" id="UP000610746">
    <property type="component" value="Unassembled WGS sequence"/>
</dbReference>
<protein>
    <recommendedName>
        <fullName evidence="4">Oxygen tolerance protein BatD</fullName>
    </recommendedName>
</protein>
<organism evidence="2 3">
    <name type="scientific">Frigoriflavimonas asaccharolytica</name>
    <dbReference type="NCBI Taxonomy" id="2735899"/>
    <lineage>
        <taxon>Bacteria</taxon>
        <taxon>Pseudomonadati</taxon>
        <taxon>Bacteroidota</taxon>
        <taxon>Flavobacteriia</taxon>
        <taxon>Flavobacteriales</taxon>
        <taxon>Weeksellaceae</taxon>
        <taxon>Frigoriflavimonas</taxon>
    </lineage>
</organism>
<evidence type="ECO:0000256" key="1">
    <source>
        <dbReference type="SAM" id="Phobius"/>
    </source>
</evidence>
<comment type="caution">
    <text evidence="2">The sequence shown here is derived from an EMBL/GenBank/DDBJ whole genome shotgun (WGS) entry which is preliminary data.</text>
</comment>
<evidence type="ECO:0008006" key="4">
    <source>
        <dbReference type="Google" id="ProtNLM"/>
    </source>
</evidence>
<evidence type="ECO:0000313" key="2">
    <source>
        <dbReference type="EMBL" id="NRS92873.1"/>
    </source>
</evidence>
<accession>A0A8J8G814</accession>